<proteinExistence type="predicted"/>
<dbReference type="InterPro" id="IPR010640">
    <property type="entry name" value="Low_temperature_requirement_A"/>
</dbReference>
<gene>
    <name evidence="2" type="ORF">UFOPK3401_00292</name>
</gene>
<organism evidence="2">
    <name type="scientific">freshwater metagenome</name>
    <dbReference type="NCBI Taxonomy" id="449393"/>
    <lineage>
        <taxon>unclassified sequences</taxon>
        <taxon>metagenomes</taxon>
        <taxon>ecological metagenomes</taxon>
    </lineage>
</organism>
<feature type="transmembrane region" description="Helical" evidence="1">
    <location>
        <begin position="215"/>
        <end position="236"/>
    </location>
</feature>
<dbReference type="EMBL" id="CAFBLM010000007">
    <property type="protein sequence ID" value="CAB4861915.1"/>
    <property type="molecule type" value="Genomic_DNA"/>
</dbReference>
<feature type="transmembrane region" description="Helical" evidence="1">
    <location>
        <begin position="94"/>
        <end position="116"/>
    </location>
</feature>
<feature type="transmembrane region" description="Helical" evidence="1">
    <location>
        <begin position="152"/>
        <end position="169"/>
    </location>
</feature>
<feature type="transmembrane region" description="Helical" evidence="1">
    <location>
        <begin position="38"/>
        <end position="59"/>
    </location>
</feature>
<feature type="transmembrane region" description="Helical" evidence="1">
    <location>
        <begin position="332"/>
        <end position="359"/>
    </location>
</feature>
<evidence type="ECO:0000256" key="1">
    <source>
        <dbReference type="SAM" id="Phobius"/>
    </source>
</evidence>
<sequence length="383" mass="41854">MQSKDAETSYVSLFFDLALVLVVTNLSNLLAHTPNLRYLLITFAIAVPIWWAWVGFTFYTARYSQRHTSTSVLLVVATLFATSLATTLDSSWSLRLRVFFISYAGLRWCLVAMYVFAARRTSSPLAWFYVKGFGAAAAISTVSIFLPKPWCFLAFLVGLITSIALPVIAGKRQLLSTARINPLQFPHRFGLIFMIGLGTALFCVGEAIADSKDSAQSLTLGTLYFALITAVFWRFYAPLGKEIEQEEVFTALSGPQGGRLARDLFSYGQFPGFLGVVFLAASVKVLISEHDPTLNPTISLILALGLMCVMVSILAIDITLWASKSGWKQAWIIPAIGLALLVFNNTPVILLLTLTVLTFGSGAQGAIMRGNILRNSQEVSPAP</sequence>
<keyword evidence="1" id="KW-0472">Membrane</keyword>
<protein>
    <submittedName>
        <fullName evidence="2">Unannotated protein</fullName>
    </submittedName>
</protein>
<dbReference type="PANTHER" id="PTHR36840">
    <property type="entry name" value="BLL5714 PROTEIN"/>
    <property type="match status" value="1"/>
</dbReference>
<feature type="transmembrane region" description="Helical" evidence="1">
    <location>
        <begin position="299"/>
        <end position="320"/>
    </location>
</feature>
<accession>A0A6J7CYJ1</accession>
<keyword evidence="1" id="KW-1133">Transmembrane helix</keyword>
<dbReference type="PANTHER" id="PTHR36840:SF1">
    <property type="entry name" value="BLL5714 PROTEIN"/>
    <property type="match status" value="1"/>
</dbReference>
<feature type="transmembrane region" description="Helical" evidence="1">
    <location>
        <begin position="12"/>
        <end position="32"/>
    </location>
</feature>
<feature type="transmembrane region" description="Helical" evidence="1">
    <location>
        <begin position="128"/>
        <end position="146"/>
    </location>
</feature>
<name>A0A6J7CYJ1_9ZZZZ</name>
<keyword evidence="1" id="KW-0812">Transmembrane</keyword>
<dbReference type="AlphaFoldDB" id="A0A6J7CYJ1"/>
<reference evidence="2" key="1">
    <citation type="submission" date="2020-05" db="EMBL/GenBank/DDBJ databases">
        <authorList>
            <person name="Chiriac C."/>
            <person name="Salcher M."/>
            <person name="Ghai R."/>
            <person name="Kavagutti S V."/>
        </authorList>
    </citation>
    <scope>NUCLEOTIDE SEQUENCE</scope>
</reference>
<evidence type="ECO:0000313" key="2">
    <source>
        <dbReference type="EMBL" id="CAB4861915.1"/>
    </source>
</evidence>
<feature type="transmembrane region" description="Helical" evidence="1">
    <location>
        <begin position="189"/>
        <end position="209"/>
    </location>
</feature>
<dbReference type="Pfam" id="PF06772">
    <property type="entry name" value="LtrA"/>
    <property type="match status" value="1"/>
</dbReference>
<feature type="transmembrane region" description="Helical" evidence="1">
    <location>
        <begin position="264"/>
        <end position="287"/>
    </location>
</feature>
<feature type="transmembrane region" description="Helical" evidence="1">
    <location>
        <begin position="71"/>
        <end position="88"/>
    </location>
</feature>